<reference evidence="2 3" key="1">
    <citation type="journal article" date="2018" name="PLoS ONE">
        <title>The draft genome of Kipferlia bialata reveals reductive genome evolution in fornicate parasites.</title>
        <authorList>
            <person name="Tanifuji G."/>
            <person name="Takabayashi S."/>
            <person name="Kume K."/>
            <person name="Takagi M."/>
            <person name="Nakayama T."/>
            <person name="Kamikawa R."/>
            <person name="Inagaki Y."/>
            <person name="Hashimoto T."/>
        </authorList>
    </citation>
    <scope>NUCLEOTIDE SEQUENCE [LARGE SCALE GENOMIC DNA]</scope>
    <source>
        <strain evidence="2">NY0173</strain>
    </source>
</reference>
<feature type="coiled-coil region" evidence="1">
    <location>
        <begin position="165"/>
        <end position="206"/>
    </location>
</feature>
<protein>
    <submittedName>
        <fullName evidence="2">Uncharacterized protein</fullName>
    </submittedName>
</protein>
<evidence type="ECO:0000313" key="2">
    <source>
        <dbReference type="EMBL" id="GIQ85437.1"/>
    </source>
</evidence>
<accession>A0A9K3GJR8</accession>
<keyword evidence="1" id="KW-0175">Coiled coil</keyword>
<feature type="coiled-coil region" evidence="1">
    <location>
        <begin position="312"/>
        <end position="346"/>
    </location>
</feature>
<name>A0A9K3GJR8_9EUKA</name>
<evidence type="ECO:0000313" key="3">
    <source>
        <dbReference type="Proteomes" id="UP000265618"/>
    </source>
</evidence>
<sequence>MQKARLGEAVLQTKVAEMNASTRELKGKLLDSSCAEGQLRDKESHIETLRGQLARQNEEIETLKQEMGRNNRRLRNEIGTLLYKNNSLTAAIRAIKEGPQVSCQTDSSWFTVSDELATLKKENAQLAQDLDAVRMTKADVVLKFNESRADLAMCKEECSGLRTATANAQRRNTHLQRSLAQAKETADKEEQQRVALEGKIHDLEGTKLKLEYLLERSRQREAGMSREQKELSSRLELLTKREDEVNGRIVASHTLQEDLVKAMQQQRQSSGVVQKREESIQQMMAETDERRAEVAVREKQLRQREVEMRDLEEHHRVTINELKKQINDVKRQSTDAEAERDTVRKEIITLRGTSGRLMTETSDIASLRVSLQEKELIIAELSAKLARVEEHSISVALNHQEDVQRLEEQTRIVAGKSVATQRELSEWRERLVDREKALSEDMSNLGEREIALKDQSAALQREREELEKRIHELGRMGNKGGVGVL</sequence>
<dbReference type="EMBL" id="BDIP01001941">
    <property type="protein sequence ID" value="GIQ85437.1"/>
    <property type="molecule type" value="Genomic_DNA"/>
</dbReference>
<keyword evidence="3" id="KW-1185">Reference proteome</keyword>
<feature type="non-terminal residue" evidence="2">
    <location>
        <position position="1"/>
    </location>
</feature>
<comment type="caution">
    <text evidence="2">The sequence shown here is derived from an EMBL/GenBank/DDBJ whole genome shotgun (WGS) entry which is preliminary data.</text>
</comment>
<organism evidence="2 3">
    <name type="scientific">Kipferlia bialata</name>
    <dbReference type="NCBI Taxonomy" id="797122"/>
    <lineage>
        <taxon>Eukaryota</taxon>
        <taxon>Metamonada</taxon>
        <taxon>Carpediemonas-like organisms</taxon>
        <taxon>Kipferlia</taxon>
    </lineage>
</organism>
<dbReference type="AlphaFoldDB" id="A0A9K3GJR8"/>
<feature type="coiled-coil region" evidence="1">
    <location>
        <begin position="449"/>
        <end position="476"/>
    </location>
</feature>
<gene>
    <name evidence="2" type="ORF">KIPB_007103</name>
</gene>
<proteinExistence type="predicted"/>
<feature type="coiled-coil region" evidence="1">
    <location>
        <begin position="39"/>
        <end position="77"/>
    </location>
</feature>
<dbReference type="Proteomes" id="UP000265618">
    <property type="component" value="Unassembled WGS sequence"/>
</dbReference>
<evidence type="ECO:0000256" key="1">
    <source>
        <dbReference type="SAM" id="Coils"/>
    </source>
</evidence>